<dbReference type="PANTHER" id="PTHR31610:SF0">
    <property type="entry name" value="SLC26A_SULP TRANSPORTER DOMAIN-CONTAINING PROTEIN"/>
    <property type="match status" value="1"/>
</dbReference>
<dbReference type="KEGG" id="bse:Bsel_0157"/>
<sequence>MTHPNTPLWKKGDIDGFFGLFTNNLTNLLVMAGLLTVSLGMPAGIVYGRIIPAVGLSIFISSLIYTWLAYRLSQREQRTTVTALPSGTSVPHMFLIVFLIMGPVYWQTGDPMIAWYAGLAWCFIEGIIELFGSVIGPKVKQLLPRAAMLGTLAGVSITFIAMTPAMQTFHLPYIGLITFILILLNFYGKTAMPFKIPVGLVVIVIGTIIGWTAGQMNIQELRGALTDLEVNVPLFSFSGITEGFSVALPFLISAIPLGIYNFFETIDNIESATAAGDTYDTRQALVADGSTTILASLFGSPFPTAVYIGHGGWKAAGAGIGYTWLTGAMVLIMTVAGIIPVLLALIPLVAIVPILIYIGLFIGAQAFQTTEARHAPAVLLAVLPWLADWGRSQIDTGFGEAGISAADVGFDALAKAGLEYEGMMIFGSGAILIGMLWSTALVFIIDEQLDRAAVTIWTGAVLSWFGIIHAETVGLWIGWEMGLSYAAAGVIVWYFHKKKQSASNTTITEAGEDLPRRN</sequence>
<evidence type="ECO:0000256" key="1">
    <source>
        <dbReference type="SAM" id="Phobius"/>
    </source>
</evidence>
<dbReference type="STRING" id="439292.Bsel_0157"/>
<reference evidence="2" key="1">
    <citation type="submission" date="2009-10" db="EMBL/GenBank/DDBJ databases">
        <title>Complete sequence of Bacillus selenitireducens MLS10.</title>
        <authorList>
            <consortium name="US DOE Joint Genome Institute"/>
            <person name="Lucas S."/>
            <person name="Copeland A."/>
            <person name="Lapidus A."/>
            <person name="Glavina del Rio T."/>
            <person name="Dalin E."/>
            <person name="Tice H."/>
            <person name="Bruce D."/>
            <person name="Goodwin L."/>
            <person name="Pitluck S."/>
            <person name="Sims D."/>
            <person name="Brettin T."/>
            <person name="Detter J.C."/>
            <person name="Han C."/>
            <person name="Larimer F."/>
            <person name="Land M."/>
            <person name="Hauser L."/>
            <person name="Kyrpides N."/>
            <person name="Ovchinnikova G."/>
            <person name="Stolz J."/>
        </authorList>
    </citation>
    <scope>NUCLEOTIDE SEQUENCE [LARGE SCALE GENOMIC DNA]</scope>
    <source>
        <strain evidence="2">MLS10</strain>
    </source>
</reference>
<accession>D6XVT3</accession>
<feature type="transmembrane region" description="Helical" evidence="1">
    <location>
        <begin position="50"/>
        <end position="70"/>
    </location>
</feature>
<evidence type="ECO:0000313" key="2">
    <source>
        <dbReference type="EMBL" id="ADH97706.1"/>
    </source>
</evidence>
<feature type="transmembrane region" description="Helical" evidence="1">
    <location>
        <begin position="234"/>
        <end position="263"/>
    </location>
</feature>
<feature type="transmembrane region" description="Helical" evidence="1">
    <location>
        <begin position="476"/>
        <end position="495"/>
    </location>
</feature>
<feature type="transmembrane region" description="Helical" evidence="1">
    <location>
        <begin position="452"/>
        <end position="470"/>
    </location>
</feature>
<feature type="transmembrane region" description="Helical" evidence="1">
    <location>
        <begin position="21"/>
        <end position="44"/>
    </location>
</feature>
<feature type="transmembrane region" description="Helical" evidence="1">
    <location>
        <begin position="348"/>
        <end position="367"/>
    </location>
</feature>
<gene>
    <name evidence="2" type="ordered locus">Bsel_0157</name>
</gene>
<dbReference type="PANTHER" id="PTHR31610">
    <property type="entry name" value="SLR0360 PROTEIN"/>
    <property type="match status" value="1"/>
</dbReference>
<feature type="transmembrane region" description="Helical" evidence="1">
    <location>
        <begin position="423"/>
        <end position="445"/>
    </location>
</feature>
<organism evidence="2 3">
    <name type="scientific">Bacillus selenitireducens (strain ATCC 700615 / DSM 15326 / MLS10)</name>
    <dbReference type="NCBI Taxonomy" id="439292"/>
    <lineage>
        <taxon>Bacteria</taxon>
        <taxon>Bacillati</taxon>
        <taxon>Bacillota</taxon>
        <taxon>Bacilli</taxon>
        <taxon>Bacillales</taxon>
        <taxon>Bacillaceae</taxon>
        <taxon>Salisediminibacterium</taxon>
    </lineage>
</organism>
<keyword evidence="1" id="KW-0472">Membrane</keyword>
<dbReference type="Proteomes" id="UP000000271">
    <property type="component" value="Chromosome"/>
</dbReference>
<feature type="transmembrane region" description="Helical" evidence="1">
    <location>
        <begin position="142"/>
        <end position="163"/>
    </location>
</feature>
<feature type="transmembrane region" description="Helical" evidence="1">
    <location>
        <begin position="194"/>
        <end position="214"/>
    </location>
</feature>
<dbReference type="EMBL" id="CP001791">
    <property type="protein sequence ID" value="ADH97706.1"/>
    <property type="molecule type" value="Genomic_DNA"/>
</dbReference>
<proteinExistence type="predicted"/>
<keyword evidence="3" id="KW-1185">Reference proteome</keyword>
<dbReference type="AlphaFoldDB" id="D6XVT3"/>
<dbReference type="RefSeq" id="WP_013171135.1">
    <property type="nucleotide sequence ID" value="NC_014219.1"/>
</dbReference>
<feature type="transmembrane region" description="Helical" evidence="1">
    <location>
        <begin position="322"/>
        <end position="343"/>
    </location>
</feature>
<name>D6XVT3_BACIE</name>
<dbReference type="HOGENOM" id="CLU_020957_1_0_9"/>
<feature type="transmembrane region" description="Helical" evidence="1">
    <location>
        <begin position="284"/>
        <end position="302"/>
    </location>
</feature>
<dbReference type="eggNOG" id="COG2252">
    <property type="taxonomic scope" value="Bacteria"/>
</dbReference>
<evidence type="ECO:0000313" key="3">
    <source>
        <dbReference type="Proteomes" id="UP000000271"/>
    </source>
</evidence>
<feature type="transmembrane region" description="Helical" evidence="1">
    <location>
        <begin position="82"/>
        <end position="106"/>
    </location>
</feature>
<feature type="transmembrane region" description="Helical" evidence="1">
    <location>
        <begin position="169"/>
        <end position="187"/>
    </location>
</feature>
<feature type="transmembrane region" description="Helical" evidence="1">
    <location>
        <begin position="112"/>
        <end position="135"/>
    </location>
</feature>
<protein>
    <submittedName>
        <fullName evidence="2">Xanthine/uracil/vitamin C permease</fullName>
    </submittedName>
</protein>
<keyword evidence="1" id="KW-1133">Transmembrane helix</keyword>
<keyword evidence="1" id="KW-0812">Transmembrane</keyword>